<dbReference type="STRING" id="1036808.A0A0C3E7F7"/>
<reference evidence="4" key="2">
    <citation type="submission" date="2015-01" db="EMBL/GenBank/DDBJ databases">
        <title>Evolutionary Origins and Diversification of the Mycorrhizal Mutualists.</title>
        <authorList>
            <consortium name="DOE Joint Genome Institute"/>
            <consortium name="Mycorrhizal Genomics Consortium"/>
            <person name="Kohler A."/>
            <person name="Kuo A."/>
            <person name="Nagy L.G."/>
            <person name="Floudas D."/>
            <person name="Copeland A."/>
            <person name="Barry K.W."/>
            <person name="Cichocki N."/>
            <person name="Veneault-Fourrey C."/>
            <person name="LaButti K."/>
            <person name="Lindquist E.A."/>
            <person name="Lipzen A."/>
            <person name="Lundell T."/>
            <person name="Morin E."/>
            <person name="Murat C."/>
            <person name="Riley R."/>
            <person name="Ohm R."/>
            <person name="Sun H."/>
            <person name="Tunlid A."/>
            <person name="Henrissat B."/>
            <person name="Grigoriev I.V."/>
            <person name="Hibbett D.S."/>
            <person name="Martin F."/>
        </authorList>
    </citation>
    <scope>NUCLEOTIDE SEQUENCE [LARGE SCALE GENOMIC DNA]</scope>
    <source>
        <strain evidence="4">Foug A</strain>
    </source>
</reference>
<dbReference type="Pfam" id="PF06985">
    <property type="entry name" value="HET"/>
    <property type="match status" value="1"/>
</dbReference>
<evidence type="ECO:0000259" key="2">
    <source>
        <dbReference type="Pfam" id="PF26640"/>
    </source>
</evidence>
<dbReference type="PANTHER" id="PTHR10622">
    <property type="entry name" value="HET DOMAIN-CONTAINING PROTEIN"/>
    <property type="match status" value="1"/>
</dbReference>
<dbReference type="HOGENOM" id="CLU_000288_138_0_1"/>
<evidence type="ECO:0000313" key="4">
    <source>
        <dbReference type="Proteomes" id="UP000053989"/>
    </source>
</evidence>
<dbReference type="AlphaFoldDB" id="A0A0C3E7F7"/>
<reference evidence="3 4" key="1">
    <citation type="submission" date="2014-04" db="EMBL/GenBank/DDBJ databases">
        <authorList>
            <consortium name="DOE Joint Genome Institute"/>
            <person name="Kuo A."/>
            <person name="Kohler A."/>
            <person name="Nagy L.G."/>
            <person name="Floudas D."/>
            <person name="Copeland A."/>
            <person name="Barry K.W."/>
            <person name="Cichocki N."/>
            <person name="Veneault-Fourrey C."/>
            <person name="LaButti K."/>
            <person name="Lindquist E.A."/>
            <person name="Lipzen A."/>
            <person name="Lundell T."/>
            <person name="Morin E."/>
            <person name="Murat C."/>
            <person name="Sun H."/>
            <person name="Tunlid A."/>
            <person name="Henrissat B."/>
            <person name="Grigoriev I.V."/>
            <person name="Hibbett D.S."/>
            <person name="Martin F."/>
            <person name="Nordberg H.P."/>
            <person name="Cantor M.N."/>
            <person name="Hua S.X."/>
        </authorList>
    </citation>
    <scope>NUCLEOTIDE SEQUENCE [LARGE SCALE GENOMIC DNA]</scope>
    <source>
        <strain evidence="3 4">Foug A</strain>
    </source>
</reference>
<dbReference type="EMBL" id="KN822031">
    <property type="protein sequence ID" value="KIM63951.1"/>
    <property type="molecule type" value="Genomic_DNA"/>
</dbReference>
<dbReference type="InParanoid" id="A0A0C3E7F7"/>
<evidence type="ECO:0000259" key="1">
    <source>
        <dbReference type="Pfam" id="PF06985"/>
    </source>
</evidence>
<feature type="domain" description="DUF8212" evidence="2">
    <location>
        <begin position="253"/>
        <end position="275"/>
    </location>
</feature>
<name>A0A0C3E7F7_9AGAM</name>
<sequence>MRLINIKAFLGREKLIRKGERVDHRTKVLEFGDDEATEYAILSHRWTSQEVDYAEIVKLAKKPVEERNEIRQRDGYRKILQSCEEAQKDGYEWLWVDTCCIDKRSSAELSEAINSMYRWYENAKVCYAYLHDVPGSSFPTPREDEGYHEFNGRPEWFSRGWTLQELIAPSDVQFLNKNWQRIGDKRSLAPTLRNITGIPEHILIDGLDRKRPCVAQIMSWAAWRRTTRVEDRAYSLMGLLDVNMPMLYGEGKKAFRRLQLEIIRASNDQSIFAWYSQ</sequence>
<dbReference type="InterPro" id="IPR058525">
    <property type="entry name" value="DUF8212"/>
</dbReference>
<accession>A0A0C3E7F7</accession>
<dbReference type="InterPro" id="IPR010730">
    <property type="entry name" value="HET"/>
</dbReference>
<dbReference type="Proteomes" id="UP000053989">
    <property type="component" value="Unassembled WGS sequence"/>
</dbReference>
<dbReference type="PANTHER" id="PTHR10622:SF10">
    <property type="entry name" value="HET DOMAIN-CONTAINING PROTEIN"/>
    <property type="match status" value="1"/>
</dbReference>
<feature type="domain" description="Heterokaryon incompatibility" evidence="1">
    <location>
        <begin position="39"/>
        <end position="133"/>
    </location>
</feature>
<feature type="non-terminal residue" evidence="3">
    <location>
        <position position="277"/>
    </location>
</feature>
<dbReference type="Pfam" id="PF26640">
    <property type="entry name" value="DUF8212"/>
    <property type="match status" value="1"/>
</dbReference>
<proteinExistence type="predicted"/>
<keyword evidence="4" id="KW-1185">Reference proteome</keyword>
<dbReference type="OrthoDB" id="674604at2759"/>
<evidence type="ECO:0000313" key="3">
    <source>
        <dbReference type="EMBL" id="KIM63951.1"/>
    </source>
</evidence>
<protein>
    <submittedName>
        <fullName evidence="3">Uncharacterized protein</fullName>
    </submittedName>
</protein>
<gene>
    <name evidence="3" type="ORF">SCLCIDRAFT_116312</name>
</gene>
<organism evidence="3 4">
    <name type="scientific">Scleroderma citrinum Foug A</name>
    <dbReference type="NCBI Taxonomy" id="1036808"/>
    <lineage>
        <taxon>Eukaryota</taxon>
        <taxon>Fungi</taxon>
        <taxon>Dikarya</taxon>
        <taxon>Basidiomycota</taxon>
        <taxon>Agaricomycotina</taxon>
        <taxon>Agaricomycetes</taxon>
        <taxon>Agaricomycetidae</taxon>
        <taxon>Boletales</taxon>
        <taxon>Sclerodermatineae</taxon>
        <taxon>Sclerodermataceae</taxon>
        <taxon>Scleroderma</taxon>
    </lineage>
</organism>